<sequence length="476" mass="52618">MAPFFIMKLPVFVFTSGLLLASLTCSSKILLPSVIGDHMVLERNSSVAIWGWGDANDTLRITGSWAPNDTVLGRVMNDGHWRVDLPTKDAGGPYTLTIKGKWETVTVSDVMLGEVWICSGQSNMEFSANWGLYNRATEVAAADFPGIRFFHVPKIGAAFPQQDCRASWAACTPQTMQDQTAVGYYFARMLQKTLNVPLGIIQAAWGGTPAEVWVRADRVRSNPVLVAHQYEDHSKHWPDREGTLYNGMIAPFIPYGVAGALWYQGESNTYRPGAYAVLMDSLVNGWRQDFGRNFPFYFVQIAPFTYDSTKQKAFVLREQQDLAQRLIPGSGMISIGDIAGDIHDIHPKDKKDVGERLARYALAETYHQNVGPYLNPTYKSMKVEGHKVILSFDHAEGGLVSTDKDIPGFQVAGADGQYVDATGQIYKDGILLSNKSVPNPVSVRYCFTNSAVPTVKGKDSQLPLAPFRTDSENLDN</sequence>
<dbReference type="Gene3D" id="3.40.50.1110">
    <property type="entry name" value="SGNH hydrolase"/>
    <property type="match status" value="1"/>
</dbReference>
<dbReference type="AlphaFoldDB" id="A0A4R8DX63"/>
<comment type="caution">
    <text evidence="3">The sequence shown here is derived from an EMBL/GenBank/DDBJ whole genome shotgun (WGS) entry which is preliminary data.</text>
</comment>
<dbReference type="EMBL" id="SODV01000001">
    <property type="protein sequence ID" value="TDX01801.1"/>
    <property type="molecule type" value="Genomic_DNA"/>
</dbReference>
<proteinExistence type="predicted"/>
<dbReference type="Proteomes" id="UP000294498">
    <property type="component" value="Unassembled WGS sequence"/>
</dbReference>
<protein>
    <submittedName>
        <fullName evidence="3">Sialate O-acetylesterase</fullName>
    </submittedName>
</protein>
<name>A0A4R8DX63_9BACT</name>
<dbReference type="PANTHER" id="PTHR22901:SF0">
    <property type="entry name" value="SIALATE O-ACETYLESTERASE"/>
    <property type="match status" value="1"/>
</dbReference>
<dbReference type="GO" id="GO:0005975">
    <property type="term" value="P:carbohydrate metabolic process"/>
    <property type="evidence" value="ECO:0007669"/>
    <property type="project" value="TreeGrafter"/>
</dbReference>
<dbReference type="InterPro" id="IPR005181">
    <property type="entry name" value="SASA"/>
</dbReference>
<organism evidence="3 4">
    <name type="scientific">Dinghuibacter silviterrae</name>
    <dbReference type="NCBI Taxonomy" id="1539049"/>
    <lineage>
        <taxon>Bacteria</taxon>
        <taxon>Pseudomonadati</taxon>
        <taxon>Bacteroidota</taxon>
        <taxon>Chitinophagia</taxon>
        <taxon>Chitinophagales</taxon>
        <taxon>Chitinophagaceae</taxon>
        <taxon>Dinghuibacter</taxon>
    </lineage>
</organism>
<dbReference type="SUPFAM" id="SSF52266">
    <property type="entry name" value="SGNH hydrolase"/>
    <property type="match status" value="1"/>
</dbReference>
<keyword evidence="4" id="KW-1185">Reference proteome</keyword>
<dbReference type="GO" id="GO:0001681">
    <property type="term" value="F:sialate O-acetylesterase activity"/>
    <property type="evidence" value="ECO:0007669"/>
    <property type="project" value="InterPro"/>
</dbReference>
<evidence type="ECO:0000313" key="4">
    <source>
        <dbReference type="Proteomes" id="UP000294498"/>
    </source>
</evidence>
<feature type="domain" description="Sialate O-acetylesterase" evidence="2">
    <location>
        <begin position="114"/>
        <end position="360"/>
    </location>
</feature>
<reference evidence="3 4" key="1">
    <citation type="submission" date="2019-03" db="EMBL/GenBank/DDBJ databases">
        <title>Genomic Encyclopedia of Type Strains, Phase IV (KMG-IV): sequencing the most valuable type-strain genomes for metagenomic binning, comparative biology and taxonomic classification.</title>
        <authorList>
            <person name="Goeker M."/>
        </authorList>
    </citation>
    <scope>NUCLEOTIDE SEQUENCE [LARGE SCALE GENOMIC DNA]</scope>
    <source>
        <strain evidence="3 4">DSM 100059</strain>
    </source>
</reference>
<evidence type="ECO:0000259" key="2">
    <source>
        <dbReference type="Pfam" id="PF03629"/>
    </source>
</evidence>
<gene>
    <name evidence="3" type="ORF">EDB95_2844</name>
</gene>
<evidence type="ECO:0000256" key="1">
    <source>
        <dbReference type="ARBA" id="ARBA00022801"/>
    </source>
</evidence>
<accession>A0A4R8DX63</accession>
<keyword evidence="1" id="KW-0378">Hydrolase</keyword>
<dbReference type="InterPro" id="IPR036514">
    <property type="entry name" value="SGNH_hydro_sf"/>
</dbReference>
<dbReference type="Pfam" id="PF03629">
    <property type="entry name" value="SASA"/>
    <property type="match status" value="1"/>
</dbReference>
<dbReference type="InterPro" id="IPR039329">
    <property type="entry name" value="SIAE"/>
</dbReference>
<evidence type="ECO:0000313" key="3">
    <source>
        <dbReference type="EMBL" id="TDX01801.1"/>
    </source>
</evidence>
<dbReference type="OrthoDB" id="9816001at2"/>
<dbReference type="PANTHER" id="PTHR22901">
    <property type="entry name" value="SIALATE O-ACETYLESTERASE"/>
    <property type="match status" value="1"/>
</dbReference>